<dbReference type="InterPro" id="IPR001444">
    <property type="entry name" value="Flag_bb_rod_N"/>
</dbReference>
<name>A0A164KBU9_BACCE</name>
<feature type="domain" description="Flagellar hook protein FlgE D2" evidence="7">
    <location>
        <begin position="178"/>
        <end position="326"/>
    </location>
</feature>
<evidence type="ECO:0000256" key="3">
    <source>
        <dbReference type="RuleBase" id="RU362116"/>
    </source>
</evidence>
<keyword evidence="3" id="KW-0975">Bacterial flagellum</keyword>
<organism evidence="9 10">
    <name type="scientific">Bacillus cereus</name>
    <dbReference type="NCBI Taxonomy" id="1396"/>
    <lineage>
        <taxon>Bacteria</taxon>
        <taxon>Bacillati</taxon>
        <taxon>Bacillota</taxon>
        <taxon>Bacilli</taxon>
        <taxon>Bacillales</taxon>
        <taxon>Bacillaceae</taxon>
        <taxon>Bacillus</taxon>
        <taxon>Bacillus cereus group</taxon>
    </lineage>
</organism>
<dbReference type="InterPro" id="IPR010930">
    <property type="entry name" value="Flg_bb/hook_C_dom"/>
</dbReference>
<dbReference type="Pfam" id="PF22692">
    <property type="entry name" value="LlgE_F_G_D1"/>
    <property type="match status" value="1"/>
</dbReference>
<accession>A0A164KBU9</accession>
<dbReference type="InterPro" id="IPR020013">
    <property type="entry name" value="Flagellar_FlgE/F/G"/>
</dbReference>
<dbReference type="Pfam" id="PF00460">
    <property type="entry name" value="Flg_bb_rod"/>
    <property type="match status" value="1"/>
</dbReference>
<feature type="region of interest" description="Disordered" evidence="4">
    <location>
        <begin position="211"/>
        <end position="230"/>
    </location>
</feature>
<protein>
    <recommendedName>
        <fullName evidence="2">Flagellar hook protein FlgE</fullName>
    </recommendedName>
</protein>
<dbReference type="NCBIfam" id="TIGR03506">
    <property type="entry name" value="FlgEFG_subfam"/>
    <property type="match status" value="1"/>
</dbReference>
<evidence type="ECO:0000259" key="6">
    <source>
        <dbReference type="Pfam" id="PF06429"/>
    </source>
</evidence>
<reference evidence="9 10" key="1">
    <citation type="submission" date="2015-09" db="EMBL/GenBank/DDBJ databases">
        <title>Bacillus cereus food isolates.</title>
        <authorList>
            <person name="Boekhorst J."/>
        </authorList>
    </citation>
    <scope>NUCLEOTIDE SEQUENCE [LARGE SCALE GENOMIC DNA]</scope>
    <source>
        <strain evidence="9 10">B4088</strain>
    </source>
</reference>
<dbReference type="RefSeq" id="WP_063263679.1">
    <property type="nucleotide sequence ID" value="NZ_LJKE01000137.1"/>
</dbReference>
<proteinExistence type="inferred from homology"/>
<feature type="domain" description="Flagellar basal body rod protein N-terminal" evidence="5">
    <location>
        <begin position="5"/>
        <end position="35"/>
    </location>
</feature>
<dbReference type="PANTHER" id="PTHR30435">
    <property type="entry name" value="FLAGELLAR PROTEIN"/>
    <property type="match status" value="1"/>
</dbReference>
<comment type="subcellular location">
    <subcellularLocation>
        <location evidence="3">Bacterial flagellum basal body</location>
    </subcellularLocation>
</comment>
<evidence type="ECO:0000313" key="10">
    <source>
        <dbReference type="Proteomes" id="UP000076482"/>
    </source>
</evidence>
<comment type="caution">
    <text evidence="9">The sequence shown here is derived from an EMBL/GenBank/DDBJ whole genome shotgun (WGS) entry which is preliminary data.</text>
</comment>
<dbReference type="SUPFAM" id="SSF117143">
    <property type="entry name" value="Flagellar hook protein flgE"/>
    <property type="match status" value="1"/>
</dbReference>
<evidence type="ECO:0000313" key="9">
    <source>
        <dbReference type="EMBL" id="KZD49480.1"/>
    </source>
</evidence>
<dbReference type="NCBIfam" id="NF004241">
    <property type="entry name" value="PRK05682.1-5"/>
    <property type="match status" value="1"/>
</dbReference>
<dbReference type="PANTHER" id="PTHR30435:SF19">
    <property type="entry name" value="FLAGELLAR BASAL-BODY ROD PROTEIN FLGG"/>
    <property type="match status" value="1"/>
</dbReference>
<dbReference type="GO" id="GO:0009425">
    <property type="term" value="C:bacterial-type flagellum basal body"/>
    <property type="evidence" value="ECO:0007669"/>
    <property type="project" value="UniProtKB-SubCell"/>
</dbReference>
<evidence type="ECO:0000256" key="4">
    <source>
        <dbReference type="SAM" id="MobiDB-lite"/>
    </source>
</evidence>
<feature type="domain" description="Flagellar basal-body/hook protein C-terminal" evidence="6">
    <location>
        <begin position="404"/>
        <end position="447"/>
    </location>
</feature>
<dbReference type="Proteomes" id="UP000076482">
    <property type="component" value="Unassembled WGS sequence"/>
</dbReference>
<evidence type="ECO:0000256" key="2">
    <source>
        <dbReference type="ARBA" id="ARBA00019015"/>
    </source>
</evidence>
<evidence type="ECO:0000256" key="1">
    <source>
        <dbReference type="ARBA" id="ARBA00009677"/>
    </source>
</evidence>
<dbReference type="InterPro" id="IPR037925">
    <property type="entry name" value="FlgE/F/G-like"/>
</dbReference>
<sequence>MIKALYTSITGMNATQNALSVTSNNIANAQTAGYKKQKAIFDDLLYNNTVGSRGDASYAGTNPKSVGNGLKFSGTSTDFSDGSITLTGEKMETAIEGNGLFIVGDRNGGNVEYTRKGSFGASADNFITATGGKYVLGYGVKPGTQEIDFSSQPSAIKLPVGSAVGGSVTDKATLAGNLSRNQTNLSTDFTIYDDEGNSITLRLDIKQVTRKEPVGDGNGDGDGEKTVDVPVPGEYTYTFSMRNDSQNEKEFKPVNGEDGTPLTKNIKFDKTGKLEKLDEDVQRHPNTGEVTQGGTIKIPFASKELELNLGGLTNYPTGKTLTATSVAGRPAAIANDYSISDGGFVMMRYSDGSMKVVGQVAMATFPNTGGLMKSGNGNYIATPSSGIPAIGVAGENGAGNIRGGAKESSNVDLSVEFVDLMLYQRGFQGNAKVIKVSDEVLNEVVNLIR</sequence>
<feature type="domain" description="Flagellar hook protein FlgE/F/G-like D1" evidence="8">
    <location>
        <begin position="94"/>
        <end position="146"/>
    </location>
</feature>
<keyword evidence="9" id="KW-0969">Cilium</keyword>
<dbReference type="AlphaFoldDB" id="A0A164KBU9"/>
<keyword evidence="9" id="KW-0282">Flagellum</keyword>
<dbReference type="InterPro" id="IPR053967">
    <property type="entry name" value="LlgE_F_G-like_D1"/>
</dbReference>
<evidence type="ECO:0000259" key="8">
    <source>
        <dbReference type="Pfam" id="PF22692"/>
    </source>
</evidence>
<comment type="similarity">
    <text evidence="1 3">Belongs to the flagella basal body rod proteins family.</text>
</comment>
<dbReference type="InterPro" id="IPR011491">
    <property type="entry name" value="FlgE_D2"/>
</dbReference>
<dbReference type="Pfam" id="PF07559">
    <property type="entry name" value="FlgE_D2"/>
    <property type="match status" value="1"/>
</dbReference>
<keyword evidence="9" id="KW-0966">Cell projection</keyword>
<gene>
    <name evidence="9" type="ORF">B4088_6540</name>
</gene>
<dbReference type="EMBL" id="LJKE01000137">
    <property type="protein sequence ID" value="KZD49480.1"/>
    <property type="molecule type" value="Genomic_DNA"/>
</dbReference>
<evidence type="ECO:0000259" key="7">
    <source>
        <dbReference type="Pfam" id="PF07559"/>
    </source>
</evidence>
<evidence type="ECO:0000259" key="5">
    <source>
        <dbReference type="Pfam" id="PF00460"/>
    </source>
</evidence>
<dbReference type="PATRIC" id="fig|1396.535.peg.5040"/>
<dbReference type="Pfam" id="PF06429">
    <property type="entry name" value="Flg_bbr_C"/>
    <property type="match status" value="1"/>
</dbReference>
<dbReference type="GO" id="GO:0071978">
    <property type="term" value="P:bacterial-type flagellum-dependent swarming motility"/>
    <property type="evidence" value="ECO:0007669"/>
    <property type="project" value="TreeGrafter"/>
</dbReference>